<accession>A0A4U5M2C1</accession>
<dbReference type="InterPro" id="IPR006954">
    <property type="entry name" value="Mlt-10-like"/>
</dbReference>
<dbReference type="Proteomes" id="UP000298663">
    <property type="component" value="Unassembled WGS sequence"/>
</dbReference>
<dbReference type="PANTHER" id="PTHR21523">
    <property type="match status" value="1"/>
</dbReference>
<reference evidence="1 2" key="2">
    <citation type="journal article" date="2019" name="G3 (Bethesda)">
        <title>Hybrid Assembly of the Genome of the Entomopathogenic Nematode Steinernema carpocapsae Identifies the X-Chromosome.</title>
        <authorList>
            <person name="Serra L."/>
            <person name="Macchietto M."/>
            <person name="Macias-Munoz A."/>
            <person name="McGill C.J."/>
            <person name="Rodriguez I.M."/>
            <person name="Rodriguez B."/>
            <person name="Murad R."/>
            <person name="Mortazavi A."/>
        </authorList>
    </citation>
    <scope>NUCLEOTIDE SEQUENCE [LARGE SCALE GENOMIC DNA]</scope>
    <source>
        <strain evidence="1 2">ALL</strain>
    </source>
</reference>
<evidence type="ECO:0000313" key="1">
    <source>
        <dbReference type="EMBL" id="TKR62856.1"/>
    </source>
</evidence>
<dbReference type="EMBL" id="AZBU02000010">
    <property type="protein sequence ID" value="TKR62856.1"/>
    <property type="molecule type" value="Genomic_DNA"/>
</dbReference>
<dbReference type="STRING" id="34508.A0A4U5M2C1"/>
<comment type="caution">
    <text evidence="1">The sequence shown here is derived from an EMBL/GenBank/DDBJ whole genome shotgun (WGS) entry which is preliminary data.</text>
</comment>
<gene>
    <name evidence="1" type="ORF">L596_026763</name>
</gene>
<keyword evidence="2" id="KW-1185">Reference proteome</keyword>
<reference evidence="1 2" key="1">
    <citation type="journal article" date="2015" name="Genome Biol.">
        <title>Comparative genomics of Steinernema reveals deeply conserved gene regulatory networks.</title>
        <authorList>
            <person name="Dillman A.R."/>
            <person name="Macchietto M."/>
            <person name="Porter C.F."/>
            <person name="Rogers A."/>
            <person name="Williams B."/>
            <person name="Antoshechkin I."/>
            <person name="Lee M.M."/>
            <person name="Goodwin Z."/>
            <person name="Lu X."/>
            <person name="Lewis E.E."/>
            <person name="Goodrich-Blair H."/>
            <person name="Stock S.P."/>
            <person name="Adams B.J."/>
            <person name="Sternberg P.W."/>
            <person name="Mortazavi A."/>
        </authorList>
    </citation>
    <scope>NUCLEOTIDE SEQUENCE [LARGE SCALE GENOMIC DNA]</scope>
    <source>
        <strain evidence="1 2">ALL</strain>
    </source>
</reference>
<dbReference type="OrthoDB" id="5917548at2759"/>
<evidence type="ECO:0000313" key="2">
    <source>
        <dbReference type="Proteomes" id="UP000298663"/>
    </source>
</evidence>
<proteinExistence type="predicted"/>
<organism evidence="1 2">
    <name type="scientific">Steinernema carpocapsae</name>
    <name type="common">Entomopathogenic nematode</name>
    <dbReference type="NCBI Taxonomy" id="34508"/>
    <lineage>
        <taxon>Eukaryota</taxon>
        <taxon>Metazoa</taxon>
        <taxon>Ecdysozoa</taxon>
        <taxon>Nematoda</taxon>
        <taxon>Chromadorea</taxon>
        <taxon>Rhabditida</taxon>
        <taxon>Tylenchina</taxon>
        <taxon>Panagrolaimomorpha</taxon>
        <taxon>Strongyloidoidea</taxon>
        <taxon>Steinernematidae</taxon>
        <taxon>Steinernema</taxon>
    </lineage>
</organism>
<protein>
    <submittedName>
        <fullName evidence="1">Uncharacterized protein</fullName>
    </submittedName>
</protein>
<dbReference type="AlphaFoldDB" id="A0A4U5M2C1"/>
<name>A0A4U5M2C1_STECR</name>
<sequence length="504" mass="58217">MNRCTSKALDVNKHARCVAKVVSLTKDRKREFWSFQKQTKESFLEKPKDERNLTKYSKKLKAKSPKRFKFQDKTTESNIRRSPNIRKLRKSNKTIDWIGPFSVSRAKRAIRLYKVIQRDSYTLKTKHDHESPFAEVGRRLTKSIRLLKNKTQDETWEQTMGKLERKAKEVRLHEKYRKTIGNKFRMYDANSIFDDEDTLGSNEDLLPNLNDVANGKDKKMLNNVMNFARDGVKLGMMLTNQNTSDFDHKNVRINSPRFLSITPEENPDDTVNVFSPSLLSLHTKGKGVESLLSMPKIMKDFHEAERNSWMNFIVEASGVADAIPKIEAAEEMSEQHRQRRYRDDSGRPLYVTKENVTNWVGDEEARKLDTHARLRRSYSMKQIKEMNTTGYTTLTDDQLHILYGPDSPFNNTEALQRFSNMSRADVEHLIENDIKMTAEMENFSVRQNDIIGSPFFFAKVHGPAGSAVSHLILISNKAHLDLISKYHFESCGAIDSHRIAFSAG</sequence>
<dbReference type="PANTHER" id="PTHR21523:SF37">
    <property type="entry name" value="MLT-TEN (MLT-10) RELATED"/>
    <property type="match status" value="1"/>
</dbReference>
<dbReference type="Pfam" id="PF04870">
    <property type="entry name" value="Moulting_cycle"/>
    <property type="match status" value="1"/>
</dbReference>